<evidence type="ECO:0000313" key="6">
    <source>
        <dbReference type="Proteomes" id="UP000763088"/>
    </source>
</evidence>
<evidence type="ECO:0000256" key="2">
    <source>
        <dbReference type="SAM" id="MobiDB-lite"/>
    </source>
</evidence>
<name>A0A928BSQ8_XYLRU</name>
<sequence length="548" mass="61671">MRKKYFLVSAALATTAGALISGCTDQNDNPANNNQPKPNGDGRYNILFITTDQEAYMEQYPAGSDYAARERLRQLGTTFEKHYACANVSTSSRSVIYTGRHITETCMLDNTNYAFQPNMSTDLTTVGDMLRQAGYYTAFKGKWHMSEGDTSLEEYGFSDWTEGDMYGAVYEGWHEDGTICQNTIDWLKDKGKSLNDKGQSFFLAVNFLNPHDIMYYNEDGIGGLAGEGVPAPDDPIYKKTYNVPVPVTWNEPFDKEGRPAAHGEYAGNWERMVGPSPKTEQGWKTFRDYYFNTIQDQDNHMVRLLNYLEEAGLLKNTIIIYTSDHGELQGEHGMKGKGGNIYENNIHVPLIVYHPELQGGRRYSHITSHLDLAPTFVDYATNGNTSQFSQITAGLKGHSLVPAVKNTSVDVRNGEGALFCYDMLSMIDSEFIIDQTLKPAYRLDINKRGFVRGIIAEDYKFARYFAPTNFNNPADIDALYTDNDVELYLYGSYDTDNLAWPKGNNQTVVEQMNQRLNTLIQHEIGTDDGRETKTYSPLGVLPFAKPTN</sequence>
<dbReference type="Gene3D" id="3.40.720.10">
    <property type="entry name" value="Alkaline Phosphatase, subunit A"/>
    <property type="match status" value="1"/>
</dbReference>
<organism evidence="5 6">
    <name type="scientific">Xylanibacter ruminicola</name>
    <name type="common">Prevotella ruminicola</name>
    <dbReference type="NCBI Taxonomy" id="839"/>
    <lineage>
        <taxon>Bacteria</taxon>
        <taxon>Pseudomonadati</taxon>
        <taxon>Bacteroidota</taxon>
        <taxon>Bacteroidia</taxon>
        <taxon>Bacteroidales</taxon>
        <taxon>Prevotellaceae</taxon>
        <taxon>Xylanibacter</taxon>
    </lineage>
</organism>
<feature type="signal peptide" evidence="3">
    <location>
        <begin position="1"/>
        <end position="18"/>
    </location>
</feature>
<dbReference type="GO" id="GO:0004065">
    <property type="term" value="F:arylsulfatase activity"/>
    <property type="evidence" value="ECO:0007669"/>
    <property type="project" value="TreeGrafter"/>
</dbReference>
<dbReference type="InterPro" id="IPR017850">
    <property type="entry name" value="Alkaline_phosphatase_core_sf"/>
</dbReference>
<dbReference type="EMBL" id="SUYD01000011">
    <property type="protein sequence ID" value="MBE6266653.1"/>
    <property type="molecule type" value="Genomic_DNA"/>
</dbReference>
<evidence type="ECO:0000256" key="3">
    <source>
        <dbReference type="SAM" id="SignalP"/>
    </source>
</evidence>
<reference evidence="5" key="1">
    <citation type="submission" date="2019-04" db="EMBL/GenBank/DDBJ databases">
        <title>Evolution of Biomass-Degrading Anaerobic Consortia Revealed by Metagenomics.</title>
        <authorList>
            <person name="Peng X."/>
        </authorList>
    </citation>
    <scope>NUCLEOTIDE SEQUENCE</scope>
    <source>
        <strain evidence="5">SIG141</strain>
    </source>
</reference>
<dbReference type="PANTHER" id="PTHR46615">
    <property type="entry name" value="ARYLSULFATASE K"/>
    <property type="match status" value="1"/>
</dbReference>
<feature type="compositionally biased region" description="Low complexity" evidence="2">
    <location>
        <begin position="25"/>
        <end position="39"/>
    </location>
</feature>
<feature type="chain" id="PRO_5037657396" evidence="3">
    <location>
        <begin position="19"/>
        <end position="548"/>
    </location>
</feature>
<dbReference type="Pfam" id="PF00884">
    <property type="entry name" value="Sulfatase"/>
    <property type="match status" value="1"/>
</dbReference>
<evidence type="ECO:0000313" key="5">
    <source>
        <dbReference type="EMBL" id="MBE6266653.1"/>
    </source>
</evidence>
<dbReference type="SUPFAM" id="SSF53649">
    <property type="entry name" value="Alkaline phosphatase-like"/>
    <property type="match status" value="1"/>
</dbReference>
<dbReference type="InterPro" id="IPR051849">
    <property type="entry name" value="GAG-degrading_sulfatase"/>
</dbReference>
<dbReference type="InterPro" id="IPR000917">
    <property type="entry name" value="Sulfatase_N"/>
</dbReference>
<keyword evidence="3" id="KW-0732">Signal</keyword>
<evidence type="ECO:0000256" key="1">
    <source>
        <dbReference type="PIRSR" id="PIRSR600917-52"/>
    </source>
</evidence>
<dbReference type="Proteomes" id="UP000763088">
    <property type="component" value="Unassembled WGS sequence"/>
</dbReference>
<dbReference type="PROSITE" id="PS51257">
    <property type="entry name" value="PROKAR_LIPOPROTEIN"/>
    <property type="match status" value="1"/>
</dbReference>
<evidence type="ECO:0000259" key="4">
    <source>
        <dbReference type="Pfam" id="PF00884"/>
    </source>
</evidence>
<comment type="PTM">
    <text evidence="1">The conversion to 3-oxoalanine (also known as C-formylglycine, FGly), of a serine or cysteine residue in prokaryotes and of a cysteine residue in eukaryotes, is critical for catalytic activity.</text>
</comment>
<accession>A0A928BSQ8</accession>
<dbReference type="PANTHER" id="PTHR46615:SF1">
    <property type="entry name" value="ARYLSULFATASE K"/>
    <property type="match status" value="1"/>
</dbReference>
<dbReference type="CDD" id="cd16035">
    <property type="entry name" value="sulfatase_like"/>
    <property type="match status" value="1"/>
</dbReference>
<feature type="modified residue" description="3-oxoalanine (Ser)" evidence="1">
    <location>
        <position position="89"/>
    </location>
</feature>
<feature type="domain" description="Sulfatase N-terminal" evidence="4">
    <location>
        <begin position="45"/>
        <end position="380"/>
    </location>
</feature>
<comment type="caution">
    <text evidence="5">The sequence shown here is derived from an EMBL/GenBank/DDBJ whole genome shotgun (WGS) entry which is preliminary data.</text>
</comment>
<dbReference type="GO" id="GO:0015024">
    <property type="term" value="F:glucuronate-2-sulfatase activity"/>
    <property type="evidence" value="ECO:0007669"/>
    <property type="project" value="TreeGrafter"/>
</dbReference>
<protein>
    <submittedName>
        <fullName evidence="5">DUF229 domain-containing protein</fullName>
    </submittedName>
</protein>
<feature type="region of interest" description="Disordered" evidence="2">
    <location>
        <begin position="23"/>
        <end position="42"/>
    </location>
</feature>
<proteinExistence type="predicted"/>
<gene>
    <name evidence="5" type="ORF">E7102_09305</name>
</gene>
<dbReference type="AlphaFoldDB" id="A0A928BSQ8"/>